<organism evidence="3">
    <name type="scientific">human gut metagenome</name>
    <dbReference type="NCBI Taxonomy" id="408170"/>
    <lineage>
        <taxon>unclassified sequences</taxon>
        <taxon>metagenomes</taxon>
        <taxon>organismal metagenomes</taxon>
    </lineage>
</organism>
<sequence length="169" mass="19375">TPHDLMDVMGFRSMEIDGLYDGEWNEGIPEPENPLHLERAYRCSHLCELVQPSTAEVLMTYGKDFYDGMPAMTRNVYGKGKAYAVCADFEQGLYDEVCRKLAEEAGVERIVEEVPEGVEVTMRKQKDGTRYVFVQNFSWETVEVKLPIERYPVWQGTYDGTIGSWKTIV</sequence>
<name>K1R1Y9_9ZZZZ</name>
<evidence type="ECO:0000259" key="1">
    <source>
        <dbReference type="Pfam" id="PF08532"/>
    </source>
</evidence>
<reference evidence="3" key="1">
    <citation type="journal article" date="2013" name="Environ. Microbiol.">
        <title>Microbiota from the distal guts of lean and obese adolescents exhibit partial functional redundancy besides clear differences in community structure.</title>
        <authorList>
            <person name="Ferrer M."/>
            <person name="Ruiz A."/>
            <person name="Lanza F."/>
            <person name="Haange S.B."/>
            <person name="Oberbach A."/>
            <person name="Till H."/>
            <person name="Bargiela R."/>
            <person name="Campoy C."/>
            <person name="Segura M.T."/>
            <person name="Richter M."/>
            <person name="von Bergen M."/>
            <person name="Seifert J."/>
            <person name="Suarez A."/>
        </authorList>
    </citation>
    <scope>NUCLEOTIDE SEQUENCE</scope>
</reference>
<feature type="non-terminal residue" evidence="3">
    <location>
        <position position="1"/>
    </location>
</feature>
<protein>
    <submittedName>
        <fullName evidence="3">Protein containing Beta-galactosidase trimerisation domain protein</fullName>
        <ecNumber evidence="3">3.2.1.-</ecNumber>
    </submittedName>
</protein>
<dbReference type="EMBL" id="AJWY01014589">
    <property type="protein sequence ID" value="EKC43312.1"/>
    <property type="molecule type" value="Genomic_DNA"/>
</dbReference>
<feature type="domain" description="Beta-galactosidase C-terminal" evidence="2">
    <location>
        <begin position="117"/>
        <end position="147"/>
    </location>
</feature>
<accession>K1R1Y9</accession>
<dbReference type="InterPro" id="IPR013739">
    <property type="entry name" value="Beta_galactosidase_C"/>
</dbReference>
<dbReference type="GO" id="GO:0006012">
    <property type="term" value="P:galactose metabolic process"/>
    <property type="evidence" value="ECO:0007669"/>
    <property type="project" value="InterPro"/>
</dbReference>
<dbReference type="InterPro" id="IPR013738">
    <property type="entry name" value="Beta_galactosidase_Trimer"/>
</dbReference>
<comment type="caution">
    <text evidence="3">The sequence shown here is derived from an EMBL/GenBank/DDBJ whole genome shotgun (WGS) entry which is preliminary data.</text>
</comment>
<feature type="domain" description="Beta-galactosidase trimerisation" evidence="1">
    <location>
        <begin position="2"/>
        <end position="107"/>
    </location>
</feature>
<dbReference type="AlphaFoldDB" id="K1R1Y9"/>
<gene>
    <name evidence="3" type="ORF">LEA_21206</name>
</gene>
<dbReference type="Gene3D" id="3.40.50.880">
    <property type="match status" value="1"/>
</dbReference>
<keyword evidence="3" id="KW-0326">Glycosidase</keyword>
<dbReference type="EC" id="3.2.1.-" evidence="3"/>
<dbReference type="PANTHER" id="PTHR36447:SF1">
    <property type="entry name" value="BETA-GALACTOSIDASE GANA"/>
    <property type="match status" value="1"/>
</dbReference>
<dbReference type="GO" id="GO:0004565">
    <property type="term" value="F:beta-galactosidase activity"/>
    <property type="evidence" value="ECO:0007669"/>
    <property type="project" value="InterPro"/>
</dbReference>
<proteinExistence type="predicted"/>
<dbReference type="InterPro" id="IPR013780">
    <property type="entry name" value="Glyco_hydro_b"/>
</dbReference>
<feature type="non-terminal residue" evidence="3">
    <location>
        <position position="169"/>
    </location>
</feature>
<evidence type="ECO:0000259" key="2">
    <source>
        <dbReference type="Pfam" id="PF08533"/>
    </source>
</evidence>
<dbReference type="InterPro" id="IPR029062">
    <property type="entry name" value="Class_I_gatase-like"/>
</dbReference>
<dbReference type="Pfam" id="PF08532">
    <property type="entry name" value="Glyco_hydro_42M"/>
    <property type="match status" value="1"/>
</dbReference>
<keyword evidence="3" id="KW-0378">Hydrolase</keyword>
<dbReference type="Pfam" id="PF08533">
    <property type="entry name" value="Glyco_hydro_42C"/>
    <property type="match status" value="1"/>
</dbReference>
<dbReference type="InterPro" id="IPR003476">
    <property type="entry name" value="Glyco_hydro_42"/>
</dbReference>
<dbReference type="PANTHER" id="PTHR36447">
    <property type="entry name" value="BETA-GALACTOSIDASE GANA"/>
    <property type="match status" value="1"/>
</dbReference>
<dbReference type="SUPFAM" id="SSF52317">
    <property type="entry name" value="Class I glutamine amidotransferase-like"/>
    <property type="match status" value="1"/>
</dbReference>
<dbReference type="Gene3D" id="2.60.40.1180">
    <property type="entry name" value="Golgi alpha-mannosidase II"/>
    <property type="match status" value="1"/>
</dbReference>
<evidence type="ECO:0000313" key="3">
    <source>
        <dbReference type="EMBL" id="EKC43312.1"/>
    </source>
</evidence>